<feature type="domain" description="ABC transporter" evidence="9">
    <location>
        <begin position="508"/>
        <end position="766"/>
    </location>
</feature>
<dbReference type="PROSITE" id="PS50893">
    <property type="entry name" value="ABC_TRANSPORTER_2"/>
    <property type="match status" value="2"/>
</dbReference>
<feature type="transmembrane region" description="Helical" evidence="8">
    <location>
        <begin position="446"/>
        <end position="466"/>
    </location>
</feature>
<dbReference type="SUPFAM" id="SSF52540">
    <property type="entry name" value="P-loop containing nucleoside triphosphate hydrolases"/>
    <property type="match status" value="2"/>
</dbReference>
<dbReference type="InterPro" id="IPR011527">
    <property type="entry name" value="ABC1_TM_dom"/>
</dbReference>
<feature type="transmembrane region" description="Helical" evidence="8">
    <location>
        <begin position="978"/>
        <end position="998"/>
    </location>
</feature>
<dbReference type="CDD" id="cd18577">
    <property type="entry name" value="ABC_6TM_Pgp_ABCB1_D1_like"/>
    <property type="match status" value="1"/>
</dbReference>
<dbReference type="Pfam" id="PF00005">
    <property type="entry name" value="ABC_tran"/>
    <property type="match status" value="2"/>
</dbReference>
<dbReference type="PROSITE" id="PS50929">
    <property type="entry name" value="ABC_TM1F"/>
    <property type="match status" value="2"/>
</dbReference>
<dbReference type="InterPro" id="IPR003593">
    <property type="entry name" value="AAA+_ATPase"/>
</dbReference>
<feature type="region of interest" description="Disordered" evidence="7">
    <location>
        <begin position="118"/>
        <end position="141"/>
    </location>
</feature>
<dbReference type="InterPro" id="IPR036640">
    <property type="entry name" value="ABC1_TM_sf"/>
</dbReference>
<keyword evidence="5 8" id="KW-1133">Transmembrane helix</keyword>
<dbReference type="PANTHER" id="PTHR43394:SF1">
    <property type="entry name" value="ATP-BINDING CASSETTE SUB-FAMILY B MEMBER 10, MITOCHONDRIAL"/>
    <property type="match status" value="1"/>
</dbReference>
<feature type="transmembrane region" description="Helical" evidence="8">
    <location>
        <begin position="1083"/>
        <end position="1106"/>
    </location>
</feature>
<comment type="caution">
    <text evidence="11">The sequence shown here is derived from an EMBL/GenBank/DDBJ whole genome shotgun (WGS) entry which is preliminary data.</text>
</comment>
<comment type="subcellular location">
    <subcellularLocation>
        <location evidence="1">Membrane</location>
        <topology evidence="1">Multi-pass membrane protein</topology>
    </subcellularLocation>
</comment>
<dbReference type="Gene3D" id="3.40.50.300">
    <property type="entry name" value="P-loop containing nucleotide triphosphate hydrolases"/>
    <property type="match status" value="2"/>
</dbReference>
<keyword evidence="3" id="KW-0547">Nucleotide-binding</keyword>
<accession>A0ABR1QL63</accession>
<dbReference type="CDD" id="cd18578">
    <property type="entry name" value="ABC_6TM_Pgp_ABCB1_D2_like"/>
    <property type="match status" value="1"/>
</dbReference>
<evidence type="ECO:0000256" key="2">
    <source>
        <dbReference type="ARBA" id="ARBA00022692"/>
    </source>
</evidence>
<dbReference type="InterPro" id="IPR039421">
    <property type="entry name" value="Type_1_exporter"/>
</dbReference>
<feature type="region of interest" description="Disordered" evidence="7">
    <location>
        <begin position="1"/>
        <end position="27"/>
    </location>
</feature>
<dbReference type="PROSITE" id="PS00211">
    <property type="entry name" value="ABC_TRANSPORTER_1"/>
    <property type="match status" value="2"/>
</dbReference>
<feature type="transmembrane region" description="Helical" evidence="8">
    <location>
        <begin position="411"/>
        <end position="434"/>
    </location>
</feature>
<dbReference type="SMART" id="SM00382">
    <property type="entry name" value="AAA"/>
    <property type="match status" value="2"/>
</dbReference>
<feature type="transmembrane region" description="Helical" evidence="8">
    <location>
        <begin position="178"/>
        <end position="201"/>
    </location>
</feature>
<evidence type="ECO:0000256" key="5">
    <source>
        <dbReference type="ARBA" id="ARBA00022989"/>
    </source>
</evidence>
<dbReference type="PANTHER" id="PTHR43394">
    <property type="entry name" value="ATP-DEPENDENT PERMEASE MDL1, MITOCHONDRIAL"/>
    <property type="match status" value="1"/>
</dbReference>
<dbReference type="SUPFAM" id="SSF90123">
    <property type="entry name" value="ABC transporter transmembrane region"/>
    <property type="match status" value="2"/>
</dbReference>
<dbReference type="InterPro" id="IPR003439">
    <property type="entry name" value="ABC_transporter-like_ATP-bd"/>
</dbReference>
<keyword evidence="6 8" id="KW-0472">Membrane</keyword>
<evidence type="ECO:0000256" key="1">
    <source>
        <dbReference type="ARBA" id="ARBA00004141"/>
    </source>
</evidence>
<dbReference type="Proteomes" id="UP001391051">
    <property type="component" value="Unassembled WGS sequence"/>
</dbReference>
<dbReference type="GeneID" id="92073228"/>
<feature type="domain" description="ABC transporter" evidence="9">
    <location>
        <begin position="1184"/>
        <end position="1422"/>
    </location>
</feature>
<dbReference type="Pfam" id="PF00664">
    <property type="entry name" value="ABC_membrane"/>
    <property type="match status" value="2"/>
</dbReference>
<dbReference type="EMBL" id="JAQQWE010000003">
    <property type="protein sequence ID" value="KAK7959090.1"/>
    <property type="molecule type" value="Genomic_DNA"/>
</dbReference>
<feature type="compositionally biased region" description="Polar residues" evidence="7">
    <location>
        <begin position="1"/>
        <end position="10"/>
    </location>
</feature>
<evidence type="ECO:0000256" key="3">
    <source>
        <dbReference type="ARBA" id="ARBA00022741"/>
    </source>
</evidence>
<sequence>MSDSTKNNRLYTPRPTRVGGRVQDNGAGNEVVTVPSVVILSGGNGSSTDLLHSTPPPGRAASVVSKVSSASLAGSAGPSTRPASHHRIISLNASLGSIPKADKTDHGASSNGVPLATIQSATNRPPTGGNERPPNPLAQLPPARVPLLLHKPRRLTVRDPNHPTHPRIFSYTTTGARFVLASSVAASTCAGVAFPAMTIIFGRLVGNFASARATWEGETAQQMMKHTIDQNVLYIVYLFAGRFVLGYIATLGFQTMSLRISSAMRLAYLKALLGQRVSLLDTQPPGQIAAIITTTANTLQSGISDKLAAILQSLSLIVSAAIIAFLHSWKLTLVTGSGLLLITACYCITIPFITRNMKEVEDANIKASATANEALSSIRMIAACGAESKMVARYTRWVAESQRRGMSLSKVLAIQQATIYFSVFATFALAFWFAVRMLLGLEIPSVGTLIIVLMCVMMTVMTVGHISAPISAAARSAGAASILFNGIDAPLPKTSRLKGQEVSASQNIVLWNVNFTYPTRPKTKVLDELKLIIPAGKVTAIVGPSGSGKSTIVGLIERWYELDGDPDKNKLVAFFRNGSITVGSHRLHDIDLKWWRSQIGLVQQEPFLFNDTIFNNVANGLVGTVWENATEAKKRQLVEVACREAYADEFILRLPEGFDTSVGDAGIKLSGGQRQRIAIARSIVKQPTILILDEATSSIDVRGEKVVQAALDRVSRNRTTVMIAHRLSTVKKADNIVVLSKGKVVQWGNHESLMAQRGGPYWLLTNAQQLGMGHHGAGVGSNGEEGEEGASASAVADEMSDTAFTEADKRTMDLMTLDPGTVPGPSARVPGPKVYKPQGALRSLGGMLLEQKSLWPWYSILLVGALIAGASTPVQAYLFATLISSFAFWGETLVQITNFWCLMFVVVAAAVGVGYFALGFASTRIAFLVTTAYRREYFTNIISKPVSFFDAEGHSAGALTALLATDPAQLQQLLGTNMAFVTISLLSVTGCLAIAFYFGWKLTAVALSCAMPLALAAGFFRIRCEKALERDNLQVFAESARFATESVGAIRTVTALTLEERIAGRYERLLQEHVGRAFRKLRWATVVFAASDALPLLCMAFVLWYGGHLVVDGEYWTFNYLVVYIAVVQGAIGAGQWLSFGPNIAQANVAANRIQAMRVKENGDDSGMALHQEDFGDKAEGVRLELQNVWFRYPTRDVPVLCGLDMTIEKGQFAAIVGPSGCGKTSVISLLERFYDVKSGSIHMNGIDIKDIQLRDYRKSISLVAQEPSLFEGSIRENILLGVADESAVSDAELQRACREAEMHDFIASLPEGYDTKVGIKGVLLSGGQKQRLSIARALIRRPKLLLLDEATSNLDSETEKLIQGVFERTRQTRTMVVVAHRLATIQNADVIFVLGDGAVLEKGTHNSLLQKRGVYYGMRKHWTDDLKYEAAWGRSRCWMTA</sequence>
<proteinExistence type="predicted"/>
<evidence type="ECO:0000259" key="10">
    <source>
        <dbReference type="PROSITE" id="PS50929"/>
    </source>
</evidence>
<evidence type="ECO:0000313" key="11">
    <source>
        <dbReference type="EMBL" id="KAK7959090.1"/>
    </source>
</evidence>
<evidence type="ECO:0000256" key="4">
    <source>
        <dbReference type="ARBA" id="ARBA00022840"/>
    </source>
</evidence>
<keyword evidence="4" id="KW-0067">ATP-binding</keyword>
<feature type="transmembrane region" description="Helical" evidence="8">
    <location>
        <begin position="1004"/>
        <end position="1022"/>
    </location>
</feature>
<keyword evidence="2 8" id="KW-0812">Transmembrane</keyword>
<organism evidence="11 12">
    <name type="scientific">Apiospora aurea</name>
    <dbReference type="NCBI Taxonomy" id="335848"/>
    <lineage>
        <taxon>Eukaryota</taxon>
        <taxon>Fungi</taxon>
        <taxon>Dikarya</taxon>
        <taxon>Ascomycota</taxon>
        <taxon>Pezizomycotina</taxon>
        <taxon>Sordariomycetes</taxon>
        <taxon>Xylariomycetidae</taxon>
        <taxon>Amphisphaeriales</taxon>
        <taxon>Apiosporaceae</taxon>
        <taxon>Apiospora</taxon>
    </lineage>
</organism>
<reference evidence="11 12" key="1">
    <citation type="submission" date="2023-01" db="EMBL/GenBank/DDBJ databases">
        <title>Analysis of 21 Apiospora genomes using comparative genomics revels a genus with tremendous synthesis potential of carbohydrate active enzymes and secondary metabolites.</title>
        <authorList>
            <person name="Sorensen T."/>
        </authorList>
    </citation>
    <scope>NUCLEOTIDE SEQUENCE [LARGE SCALE GENOMIC DNA]</scope>
    <source>
        <strain evidence="11 12">CBS 24483</strain>
    </source>
</reference>
<feature type="domain" description="ABC transmembrane type-1" evidence="10">
    <location>
        <begin position="183"/>
        <end position="475"/>
    </location>
</feature>
<feature type="transmembrane region" description="Helical" evidence="8">
    <location>
        <begin position="857"/>
        <end position="890"/>
    </location>
</feature>
<gene>
    <name evidence="11" type="ORF">PG986_003944</name>
</gene>
<feature type="domain" description="ABC transmembrane type-1" evidence="10">
    <location>
        <begin position="860"/>
        <end position="1146"/>
    </location>
</feature>
<feature type="transmembrane region" description="Helical" evidence="8">
    <location>
        <begin position="232"/>
        <end position="253"/>
    </location>
</feature>
<evidence type="ECO:0000259" key="9">
    <source>
        <dbReference type="PROSITE" id="PS50893"/>
    </source>
</evidence>
<feature type="transmembrane region" description="Helical" evidence="8">
    <location>
        <begin position="307"/>
        <end position="327"/>
    </location>
</feature>
<dbReference type="CDD" id="cd03249">
    <property type="entry name" value="ABC_MTABC3_MDL1_MDL2"/>
    <property type="match status" value="1"/>
</dbReference>
<evidence type="ECO:0000256" key="6">
    <source>
        <dbReference type="ARBA" id="ARBA00023136"/>
    </source>
</evidence>
<feature type="transmembrane region" description="Helical" evidence="8">
    <location>
        <begin position="896"/>
        <end position="918"/>
    </location>
</feature>
<name>A0ABR1QL63_9PEZI</name>
<protein>
    <submittedName>
        <fullName evidence="11">ABC multidrug transporter</fullName>
    </submittedName>
</protein>
<evidence type="ECO:0000256" key="8">
    <source>
        <dbReference type="SAM" id="Phobius"/>
    </source>
</evidence>
<dbReference type="InterPro" id="IPR017871">
    <property type="entry name" value="ABC_transporter-like_CS"/>
</dbReference>
<feature type="transmembrane region" description="Helical" evidence="8">
    <location>
        <begin position="1118"/>
        <end position="1138"/>
    </location>
</feature>
<dbReference type="RefSeq" id="XP_066702793.1">
    <property type="nucleotide sequence ID" value="XM_066840166.1"/>
</dbReference>
<evidence type="ECO:0000313" key="12">
    <source>
        <dbReference type="Proteomes" id="UP001391051"/>
    </source>
</evidence>
<evidence type="ECO:0000256" key="7">
    <source>
        <dbReference type="SAM" id="MobiDB-lite"/>
    </source>
</evidence>
<dbReference type="Gene3D" id="1.20.1560.10">
    <property type="entry name" value="ABC transporter type 1, transmembrane domain"/>
    <property type="match status" value="1"/>
</dbReference>
<dbReference type="InterPro" id="IPR027417">
    <property type="entry name" value="P-loop_NTPase"/>
</dbReference>
<feature type="transmembrane region" description="Helical" evidence="8">
    <location>
        <begin position="333"/>
        <end position="353"/>
    </location>
</feature>
<keyword evidence="12" id="KW-1185">Reference proteome</keyword>